<sequence>MEEFLVKDLEIPCTYHDPSFLPKETADEYYETLKMLIPWEKTAKINRWVRLYQEAGDLVDGSGDHNAPAYAYKDAPKSQKGDETSSPLPTDREDVNTVNGFPELVQTLRKLCQEWYVSMHPTGEESGTVPPSFNVCLLNFYEDGQQRIGWHADREEIGRTTPIASISLGAPRQFLVRSQTDGRRDRATLQLRSGSLVVMEPVCQTKYLHSVPKEPEVTTGRINLTFRCKDFSKEAASGETTQGEELHESRNNFMDKLVSEGTVPTTQAWTSGGSCGSSGSGNNVGNQSGRRRALSSTAPVVFGEEDTPLCEHDIVVAPSNLRFLVKTNMGAEKYCAAEIRERLKEHPTNSWIVRTRPFELDGYIGVISPNEKSKDSGDGSAALRNDLLDLKTAHHVLDYHYHFRLRDCFPYVHQYDAEADLESLKEELIPKEALYEHVKEQLTSDSISFLPEPRDDNDSDLRKLTFRVTSDRVGGPHSWQTPEVEYEIGGAVAEVYGNKYGWKPKMSNYDVHLRADVIGNLVVIGTQLNVHDLSKGRHFARYRNAVTIKTNLAYAMVRLANLRDGDTLLDPFCGSGTLLLEALEMHKGTLRNCLGMDVSRRSAVGARANARAEGYASDQTCRFVCSDARSLRRHVDADGSVDAVVTNLPWGIMTGQNQSVSSLQTLYEVFLRNAWYVLRPGGRVVMLVLRGLQVMRIVRKLSGRFRLLHANVVRTTNNLPCIVVVEKLPTDEVRESIKGQLAHLNNFVSVSPEIYRSIHTEDVDDDFDDGKQQQ</sequence>
<evidence type="ECO:0000256" key="2">
    <source>
        <dbReference type="ARBA" id="ARBA00022490"/>
    </source>
</evidence>
<feature type="region of interest" description="Disordered" evidence="6">
    <location>
        <begin position="67"/>
        <end position="96"/>
    </location>
</feature>
<evidence type="ECO:0000256" key="5">
    <source>
        <dbReference type="ARBA" id="ARBA00022694"/>
    </source>
</evidence>
<dbReference type="GO" id="GO:0016423">
    <property type="term" value="F:tRNA (guanine) methyltransferase activity"/>
    <property type="evidence" value="ECO:0007669"/>
    <property type="project" value="TreeGrafter"/>
</dbReference>
<evidence type="ECO:0000256" key="1">
    <source>
        <dbReference type="ARBA" id="ARBA00004496"/>
    </source>
</evidence>
<dbReference type="Gene3D" id="3.40.50.150">
    <property type="entry name" value="Vaccinia Virus protein VP39"/>
    <property type="match status" value="1"/>
</dbReference>
<reference evidence="8 9" key="1">
    <citation type="submission" date="2019-01" db="EMBL/GenBank/DDBJ databases">
        <authorList>
            <person name="Ferrante I. M."/>
        </authorList>
    </citation>
    <scope>NUCLEOTIDE SEQUENCE [LARGE SCALE GENOMIC DNA]</scope>
    <source>
        <strain evidence="8 9">B856</strain>
    </source>
</reference>
<dbReference type="Pfam" id="PF01170">
    <property type="entry name" value="UPF0020"/>
    <property type="match status" value="1"/>
</dbReference>
<dbReference type="SUPFAM" id="SSF53335">
    <property type="entry name" value="S-adenosyl-L-methionine-dependent methyltransferases"/>
    <property type="match status" value="1"/>
</dbReference>
<dbReference type="SUPFAM" id="SSF51197">
    <property type="entry name" value="Clavaminate synthase-like"/>
    <property type="match status" value="1"/>
</dbReference>
<evidence type="ECO:0000313" key="8">
    <source>
        <dbReference type="EMBL" id="VEU39051.1"/>
    </source>
</evidence>
<dbReference type="PANTHER" id="PTHR14911">
    <property type="entry name" value="THUMP DOMAIN-CONTAINING"/>
    <property type="match status" value="1"/>
</dbReference>
<dbReference type="Gene3D" id="2.60.120.590">
    <property type="entry name" value="Alpha-ketoglutarate-dependent dioxygenase AlkB-like"/>
    <property type="match status" value="1"/>
</dbReference>
<dbReference type="InterPro" id="IPR005123">
    <property type="entry name" value="Oxoglu/Fe-dep_dioxygenase_dom"/>
</dbReference>
<gene>
    <name evidence="8" type="ORF">PSNMU_V1.4_AUG-EV-PASAV3_0058890</name>
</gene>
<feature type="compositionally biased region" description="Basic and acidic residues" evidence="6">
    <location>
        <begin position="74"/>
        <end position="83"/>
    </location>
</feature>
<feature type="region of interest" description="Disordered" evidence="6">
    <location>
        <begin position="269"/>
        <end position="292"/>
    </location>
</feature>
<name>A0A448ZAK5_9STRA</name>
<dbReference type="GO" id="GO:0005737">
    <property type="term" value="C:cytoplasm"/>
    <property type="evidence" value="ECO:0007669"/>
    <property type="project" value="UniProtKB-SubCell"/>
</dbReference>
<dbReference type="OrthoDB" id="545910at2759"/>
<dbReference type="Pfam" id="PF13532">
    <property type="entry name" value="2OG-FeII_Oxy_2"/>
    <property type="match status" value="1"/>
</dbReference>
<dbReference type="InterPro" id="IPR053943">
    <property type="entry name" value="RlmKL-like_Mtase_CS"/>
</dbReference>
<keyword evidence="5" id="KW-0819">tRNA processing</keyword>
<dbReference type="EMBL" id="CAACVS010000202">
    <property type="protein sequence ID" value="VEU39051.1"/>
    <property type="molecule type" value="Genomic_DNA"/>
</dbReference>
<dbReference type="PANTHER" id="PTHR14911:SF13">
    <property type="entry name" value="TRNA (GUANINE(6)-N2)-METHYLTRANSFERASE THUMP3"/>
    <property type="match status" value="1"/>
</dbReference>
<organism evidence="8 9">
    <name type="scientific">Pseudo-nitzschia multistriata</name>
    <dbReference type="NCBI Taxonomy" id="183589"/>
    <lineage>
        <taxon>Eukaryota</taxon>
        <taxon>Sar</taxon>
        <taxon>Stramenopiles</taxon>
        <taxon>Ochrophyta</taxon>
        <taxon>Bacillariophyta</taxon>
        <taxon>Bacillariophyceae</taxon>
        <taxon>Bacillariophycidae</taxon>
        <taxon>Bacillariales</taxon>
        <taxon>Bacillariaceae</taxon>
        <taxon>Pseudo-nitzschia</taxon>
    </lineage>
</organism>
<dbReference type="InterPro" id="IPR037151">
    <property type="entry name" value="AlkB-like_sf"/>
</dbReference>
<feature type="domain" description="Fe2OG dioxygenase" evidence="7">
    <location>
        <begin position="132"/>
        <end position="230"/>
    </location>
</feature>
<evidence type="ECO:0000256" key="4">
    <source>
        <dbReference type="ARBA" id="ARBA00022679"/>
    </source>
</evidence>
<evidence type="ECO:0000259" key="7">
    <source>
        <dbReference type="PROSITE" id="PS51471"/>
    </source>
</evidence>
<dbReference type="InterPro" id="IPR029063">
    <property type="entry name" value="SAM-dependent_MTases_sf"/>
</dbReference>
<dbReference type="PROSITE" id="PS01261">
    <property type="entry name" value="UPF0020"/>
    <property type="match status" value="1"/>
</dbReference>
<evidence type="ECO:0000256" key="6">
    <source>
        <dbReference type="SAM" id="MobiDB-lite"/>
    </source>
</evidence>
<dbReference type="PROSITE" id="PS51471">
    <property type="entry name" value="FE2OG_OXY"/>
    <property type="match status" value="1"/>
</dbReference>
<dbReference type="CDD" id="cd02440">
    <property type="entry name" value="AdoMet_MTases"/>
    <property type="match status" value="1"/>
</dbReference>
<evidence type="ECO:0000313" key="9">
    <source>
        <dbReference type="Proteomes" id="UP000291116"/>
    </source>
</evidence>
<dbReference type="Proteomes" id="UP000291116">
    <property type="component" value="Unassembled WGS sequence"/>
</dbReference>
<keyword evidence="4" id="KW-0808">Transferase</keyword>
<dbReference type="GO" id="GO:0043527">
    <property type="term" value="C:tRNA methyltransferase complex"/>
    <property type="evidence" value="ECO:0007669"/>
    <property type="project" value="UniProtKB-ARBA"/>
</dbReference>
<comment type="subcellular location">
    <subcellularLocation>
        <location evidence="1">Cytoplasm</location>
    </subcellularLocation>
</comment>
<evidence type="ECO:0000256" key="3">
    <source>
        <dbReference type="ARBA" id="ARBA00022603"/>
    </source>
</evidence>
<dbReference type="SUPFAM" id="SSF143437">
    <property type="entry name" value="THUMP domain-like"/>
    <property type="match status" value="1"/>
</dbReference>
<dbReference type="PRINTS" id="PR00507">
    <property type="entry name" value="N12N6MTFRASE"/>
</dbReference>
<keyword evidence="2" id="KW-0963">Cytoplasm</keyword>
<dbReference type="InterPro" id="IPR000241">
    <property type="entry name" value="RlmKL-like_Mtase"/>
</dbReference>
<protein>
    <recommendedName>
        <fullName evidence="7">Fe2OG dioxygenase domain-containing protein</fullName>
    </recommendedName>
</protein>
<dbReference type="GO" id="GO:0030488">
    <property type="term" value="P:tRNA methylation"/>
    <property type="evidence" value="ECO:0007669"/>
    <property type="project" value="TreeGrafter"/>
</dbReference>
<proteinExistence type="predicted"/>
<dbReference type="InterPro" id="IPR027450">
    <property type="entry name" value="AlkB-like"/>
</dbReference>
<keyword evidence="3" id="KW-0489">Methyltransferase</keyword>
<dbReference type="AlphaFoldDB" id="A0A448ZAK5"/>
<keyword evidence="9" id="KW-1185">Reference proteome</keyword>
<accession>A0A448ZAK5</accession>
<dbReference type="Gene3D" id="3.30.2130.30">
    <property type="match status" value="1"/>
</dbReference>